<dbReference type="GO" id="GO:0017154">
    <property type="term" value="F:semaphorin receptor activity"/>
    <property type="evidence" value="ECO:0007669"/>
    <property type="project" value="TreeGrafter"/>
</dbReference>
<dbReference type="Gene3D" id="2.60.120.290">
    <property type="entry name" value="Spermadhesin, CUB domain"/>
    <property type="match status" value="1"/>
</dbReference>
<feature type="disulfide bond" evidence="6">
    <location>
        <begin position="29"/>
        <end position="56"/>
    </location>
</feature>
<dbReference type="Pfam" id="PF00431">
    <property type="entry name" value="CUB"/>
    <property type="match status" value="1"/>
</dbReference>
<dbReference type="CDD" id="cd00041">
    <property type="entry name" value="CUB"/>
    <property type="match status" value="1"/>
</dbReference>
<name>L5KQW7_PTEAL</name>
<organism evidence="9 10">
    <name type="scientific">Pteropus alecto</name>
    <name type="common">Black flying fox</name>
    <dbReference type="NCBI Taxonomy" id="9402"/>
    <lineage>
        <taxon>Eukaryota</taxon>
        <taxon>Metazoa</taxon>
        <taxon>Chordata</taxon>
        <taxon>Craniata</taxon>
        <taxon>Vertebrata</taxon>
        <taxon>Euteleostomi</taxon>
        <taxon>Mammalia</taxon>
        <taxon>Eutheria</taxon>
        <taxon>Laurasiatheria</taxon>
        <taxon>Chiroptera</taxon>
        <taxon>Yinpterochiroptera</taxon>
        <taxon>Pteropodoidea</taxon>
        <taxon>Pteropodidae</taxon>
        <taxon>Pteropodinae</taxon>
        <taxon>Pteropus</taxon>
    </lineage>
</organism>
<dbReference type="InParanoid" id="L5KQW7"/>
<evidence type="ECO:0000256" key="2">
    <source>
        <dbReference type="ARBA" id="ARBA00022692"/>
    </source>
</evidence>
<reference evidence="10" key="1">
    <citation type="journal article" date="2013" name="Science">
        <title>Comparative analysis of bat genomes provides insight into the evolution of flight and immunity.</title>
        <authorList>
            <person name="Zhang G."/>
            <person name="Cowled C."/>
            <person name="Shi Z."/>
            <person name="Huang Z."/>
            <person name="Bishop-Lilly K.A."/>
            <person name="Fang X."/>
            <person name="Wynne J.W."/>
            <person name="Xiong Z."/>
            <person name="Baker M.L."/>
            <person name="Zhao W."/>
            <person name="Tachedjian M."/>
            <person name="Zhu Y."/>
            <person name="Zhou P."/>
            <person name="Jiang X."/>
            <person name="Ng J."/>
            <person name="Yang L."/>
            <person name="Wu L."/>
            <person name="Xiao J."/>
            <person name="Feng Y."/>
            <person name="Chen Y."/>
            <person name="Sun X."/>
            <person name="Zhang Y."/>
            <person name="Marsh G.A."/>
            <person name="Crameri G."/>
            <person name="Broder C.C."/>
            <person name="Frey K.G."/>
            <person name="Wang L.F."/>
            <person name="Wang J."/>
        </authorList>
    </citation>
    <scope>NUCLEOTIDE SEQUENCE [LARGE SCALE GENOMIC DNA]</scope>
</reference>
<proteinExistence type="predicted"/>
<keyword evidence="2" id="KW-0812">Transmembrane</keyword>
<dbReference type="SMART" id="SM00042">
    <property type="entry name" value="CUB"/>
    <property type="match status" value="1"/>
</dbReference>
<protein>
    <submittedName>
        <fullName evidence="9">Neuropilin-1</fullName>
    </submittedName>
</protein>
<dbReference type="GO" id="GO:0038085">
    <property type="term" value="F:vascular endothelial growth factor binding"/>
    <property type="evidence" value="ECO:0007669"/>
    <property type="project" value="TreeGrafter"/>
</dbReference>
<dbReference type="InterPro" id="IPR000859">
    <property type="entry name" value="CUB_dom"/>
</dbReference>
<comment type="subcellular location">
    <subcellularLocation>
        <location evidence="1">Membrane</location>
        <topology evidence="1">Single-pass type I membrane protein</topology>
    </subcellularLocation>
</comment>
<dbReference type="PROSITE" id="PS01180">
    <property type="entry name" value="CUB"/>
    <property type="match status" value="1"/>
</dbReference>
<dbReference type="SUPFAM" id="SSF49854">
    <property type="entry name" value="Spermadhesin, CUB domain"/>
    <property type="match status" value="1"/>
</dbReference>
<evidence type="ECO:0000313" key="10">
    <source>
        <dbReference type="Proteomes" id="UP000010552"/>
    </source>
</evidence>
<accession>L5KQW7</accession>
<dbReference type="GO" id="GO:0030424">
    <property type="term" value="C:axon"/>
    <property type="evidence" value="ECO:0007669"/>
    <property type="project" value="TreeGrafter"/>
</dbReference>
<keyword evidence="5 6" id="KW-1015">Disulfide bond</keyword>
<dbReference type="GO" id="GO:0010595">
    <property type="term" value="P:positive regulation of endothelial cell migration"/>
    <property type="evidence" value="ECO:0007669"/>
    <property type="project" value="TreeGrafter"/>
</dbReference>
<keyword evidence="7" id="KW-0732">Signal</keyword>
<dbReference type="GO" id="GO:0002040">
    <property type="term" value="P:sprouting angiogenesis"/>
    <property type="evidence" value="ECO:0007669"/>
    <property type="project" value="TreeGrafter"/>
</dbReference>
<dbReference type="GO" id="GO:0051491">
    <property type="term" value="P:positive regulation of filopodium assembly"/>
    <property type="evidence" value="ECO:0007669"/>
    <property type="project" value="TreeGrafter"/>
</dbReference>
<comment type="caution">
    <text evidence="6">Lacks conserved residue(s) required for the propagation of feature annotation.</text>
</comment>
<dbReference type="GO" id="GO:0005021">
    <property type="term" value="F:vascular endothelial growth factor receptor activity"/>
    <property type="evidence" value="ECO:0007669"/>
    <property type="project" value="TreeGrafter"/>
</dbReference>
<dbReference type="STRING" id="9402.L5KQW7"/>
<dbReference type="GO" id="GO:0001570">
    <property type="term" value="P:vasculogenesis"/>
    <property type="evidence" value="ECO:0007669"/>
    <property type="project" value="TreeGrafter"/>
</dbReference>
<evidence type="ECO:0000256" key="5">
    <source>
        <dbReference type="ARBA" id="ARBA00023157"/>
    </source>
</evidence>
<dbReference type="EMBL" id="KB030626">
    <property type="protein sequence ID" value="ELK13148.1"/>
    <property type="molecule type" value="Genomic_DNA"/>
</dbReference>
<dbReference type="Proteomes" id="UP000010552">
    <property type="component" value="Unassembled WGS sequence"/>
</dbReference>
<dbReference type="GO" id="GO:0005925">
    <property type="term" value="C:focal adhesion"/>
    <property type="evidence" value="ECO:0007669"/>
    <property type="project" value="TreeGrafter"/>
</dbReference>
<dbReference type="GO" id="GO:0005886">
    <property type="term" value="C:plasma membrane"/>
    <property type="evidence" value="ECO:0007669"/>
    <property type="project" value="TreeGrafter"/>
</dbReference>
<dbReference type="PANTHER" id="PTHR46806">
    <property type="entry name" value="F5/8 TYPE C DOMAIN-CONTAINING PROTEIN"/>
    <property type="match status" value="1"/>
</dbReference>
<sequence length="218" mass="23542">MERGLPLLCAALALALALAPASAFRNDKCGDTIKIESPGYLTSPGYPHSYHPSEKCEWLIQAPEPYQRIMINFNPHFDLEDRDCNTAPDNAAHPGCRCNPSENGMLFLSHSDDATFVFFCVETSACFELGSAQMQERMGQQRCGGECSQHGRSGHGHMLLWDALGSVSLGQQVGALLPSSPGTMQNGASELPPDAVTDLNLRLVLLDTEALCSGHLHS</sequence>
<evidence type="ECO:0000259" key="8">
    <source>
        <dbReference type="PROSITE" id="PS01180"/>
    </source>
</evidence>
<evidence type="ECO:0000256" key="7">
    <source>
        <dbReference type="SAM" id="SignalP"/>
    </source>
</evidence>
<dbReference type="GO" id="GO:0048010">
    <property type="term" value="P:vascular endothelial growth factor receptor signaling pathway"/>
    <property type="evidence" value="ECO:0007669"/>
    <property type="project" value="TreeGrafter"/>
</dbReference>
<evidence type="ECO:0000256" key="3">
    <source>
        <dbReference type="ARBA" id="ARBA00022989"/>
    </source>
</evidence>
<keyword evidence="4" id="KW-0472">Membrane</keyword>
<dbReference type="PANTHER" id="PTHR46806:SF4">
    <property type="entry name" value="NEUROPILIN-1"/>
    <property type="match status" value="1"/>
</dbReference>
<evidence type="ECO:0000256" key="1">
    <source>
        <dbReference type="ARBA" id="ARBA00004479"/>
    </source>
</evidence>
<evidence type="ECO:0000256" key="4">
    <source>
        <dbReference type="ARBA" id="ARBA00023136"/>
    </source>
</evidence>
<dbReference type="InterPro" id="IPR050633">
    <property type="entry name" value="Neuropilin_MCO_CoagFactor"/>
</dbReference>
<evidence type="ECO:0000256" key="6">
    <source>
        <dbReference type="PROSITE-ProRule" id="PRU00059"/>
    </source>
</evidence>
<feature type="signal peptide" evidence="7">
    <location>
        <begin position="1"/>
        <end position="23"/>
    </location>
</feature>
<dbReference type="InterPro" id="IPR035914">
    <property type="entry name" value="Sperma_CUB_dom_sf"/>
</dbReference>
<feature type="chain" id="PRO_5003969365" evidence="7">
    <location>
        <begin position="24"/>
        <end position="218"/>
    </location>
</feature>
<dbReference type="GO" id="GO:0007411">
    <property type="term" value="P:axon guidance"/>
    <property type="evidence" value="ECO:0007669"/>
    <property type="project" value="TreeGrafter"/>
</dbReference>
<keyword evidence="3" id="KW-1133">Transmembrane helix</keyword>
<keyword evidence="10" id="KW-1185">Reference proteome</keyword>
<gene>
    <name evidence="9" type="ORF">PAL_GLEAN10003730</name>
</gene>
<dbReference type="GO" id="GO:0001755">
    <property type="term" value="P:neural crest cell migration"/>
    <property type="evidence" value="ECO:0007669"/>
    <property type="project" value="TreeGrafter"/>
</dbReference>
<dbReference type="AlphaFoldDB" id="L5KQW7"/>
<feature type="domain" description="CUB" evidence="8">
    <location>
        <begin position="29"/>
        <end position="84"/>
    </location>
</feature>
<evidence type="ECO:0000313" key="9">
    <source>
        <dbReference type="EMBL" id="ELK13148.1"/>
    </source>
</evidence>
<dbReference type="GO" id="GO:0030947">
    <property type="term" value="P:regulation of vascular endothelial growth factor receptor signaling pathway"/>
    <property type="evidence" value="ECO:0007669"/>
    <property type="project" value="TreeGrafter"/>
</dbReference>
<dbReference type="GO" id="GO:0009611">
    <property type="term" value="P:response to wounding"/>
    <property type="evidence" value="ECO:0007669"/>
    <property type="project" value="TreeGrafter"/>
</dbReference>